<proteinExistence type="predicted"/>
<dbReference type="InterPro" id="IPR036291">
    <property type="entry name" value="NAD(P)-bd_dom_sf"/>
</dbReference>
<comment type="caution">
    <text evidence="2">The sequence shown here is derived from an EMBL/GenBank/DDBJ whole genome shotgun (WGS) entry which is preliminary data.</text>
</comment>
<protein>
    <submittedName>
        <fullName evidence="2">Uncharacterized protein YbjT (DUF2867 family)</fullName>
    </submittedName>
</protein>
<dbReference type="PANTHER" id="PTHR15020">
    <property type="entry name" value="FLAVIN REDUCTASE-RELATED"/>
    <property type="match status" value="1"/>
</dbReference>
<evidence type="ECO:0000313" key="3">
    <source>
        <dbReference type="Proteomes" id="UP000642919"/>
    </source>
</evidence>
<dbReference type="CDD" id="cd05243">
    <property type="entry name" value="SDR_a5"/>
    <property type="match status" value="1"/>
</dbReference>
<sequence>MDVLVAGAHGRVGQHLTERLADDGHHVRGMIRDPAQTDTIDGLGATPVVADLTDDVADAVAGCDGVVFAAGSRGEALDAVDRDGAIRLLSAAEDAAVDRFVMLSSMGADDPSRGPEDLRSYLAAKADADARLRESPVAHTIVRPGSLTTDAGTGRVTVADTLDPAAGSIPCADVAQTLAAALTAPAARDTTFEVLAGDTPVAEAVASVGD</sequence>
<dbReference type="SUPFAM" id="SSF51735">
    <property type="entry name" value="NAD(P)-binding Rossmann-fold domains"/>
    <property type="match status" value="1"/>
</dbReference>
<dbReference type="AlphaFoldDB" id="A0A841HE58"/>
<evidence type="ECO:0000313" key="2">
    <source>
        <dbReference type="EMBL" id="MBB6090385.1"/>
    </source>
</evidence>
<dbReference type="PANTHER" id="PTHR15020:SF50">
    <property type="entry name" value="UPF0659 PROTEIN YMR090W"/>
    <property type="match status" value="1"/>
</dbReference>
<dbReference type="Proteomes" id="UP000642919">
    <property type="component" value="Unassembled WGS sequence"/>
</dbReference>
<accession>A0A841HE58</accession>
<dbReference type="OMA" id="DYVAWSA"/>
<dbReference type="Pfam" id="PF13460">
    <property type="entry name" value="NAD_binding_10"/>
    <property type="match status" value="1"/>
</dbReference>
<evidence type="ECO:0000259" key="1">
    <source>
        <dbReference type="Pfam" id="PF13460"/>
    </source>
</evidence>
<dbReference type="GeneID" id="68693654"/>
<dbReference type="InterPro" id="IPR016040">
    <property type="entry name" value="NAD(P)-bd_dom"/>
</dbReference>
<name>A0A841HE58_HALSI</name>
<reference evidence="2" key="1">
    <citation type="submission" date="2020-08" db="EMBL/GenBank/DDBJ databases">
        <title>Genomic Encyclopedia of Type Strains, Phase IV (KMG-IV): sequencing the most valuable type-strain genomes for metagenomic binning, comparative biology and taxonomic classification.</title>
        <authorList>
            <person name="Goeker M."/>
        </authorList>
    </citation>
    <scope>NUCLEOTIDE SEQUENCE</scope>
    <source>
        <strain evidence="2">DSM 669</strain>
    </source>
</reference>
<dbReference type="Gene3D" id="3.40.50.720">
    <property type="entry name" value="NAD(P)-binding Rossmann-like Domain"/>
    <property type="match status" value="1"/>
</dbReference>
<dbReference type="RefSeq" id="WP_010902568.1">
    <property type="nucleotide sequence ID" value="NZ_JACHGX010000005.1"/>
</dbReference>
<dbReference type="EMBL" id="JACHGX010000005">
    <property type="protein sequence ID" value="MBB6090385.1"/>
    <property type="molecule type" value="Genomic_DNA"/>
</dbReference>
<gene>
    <name evidence="2" type="ORF">HNR49_001765</name>
</gene>
<organism evidence="2 3">
    <name type="scientific">Halobacterium salinarum</name>
    <name type="common">Halobacterium halobium</name>
    <dbReference type="NCBI Taxonomy" id="2242"/>
    <lineage>
        <taxon>Archaea</taxon>
        <taxon>Methanobacteriati</taxon>
        <taxon>Methanobacteriota</taxon>
        <taxon>Stenosarchaea group</taxon>
        <taxon>Halobacteria</taxon>
        <taxon>Halobacteriales</taxon>
        <taxon>Halobacteriaceae</taxon>
        <taxon>Halobacterium</taxon>
    </lineage>
</organism>
<feature type="domain" description="NAD(P)-binding" evidence="1">
    <location>
        <begin position="7"/>
        <end position="185"/>
    </location>
</feature>